<dbReference type="Proteomes" id="UP000075374">
    <property type="component" value="Unassembled WGS sequence"/>
</dbReference>
<proteinExistence type="predicted"/>
<dbReference type="EMBL" id="LTBB01000014">
    <property type="protein sequence ID" value="KYH28062.1"/>
    <property type="molecule type" value="Genomic_DNA"/>
</dbReference>
<gene>
    <name evidence="2" type="ORF">CLCOL_23330</name>
</gene>
<reference evidence="2 3" key="1">
    <citation type="submission" date="2016-02" db="EMBL/GenBank/DDBJ databases">
        <title>Genome sequence of Clostridium colicanis DSM 13634.</title>
        <authorList>
            <person name="Poehlein A."/>
            <person name="Daniel R."/>
        </authorList>
    </citation>
    <scope>NUCLEOTIDE SEQUENCE [LARGE SCALE GENOMIC DNA]</scope>
    <source>
        <strain evidence="2 3">DSM 13634</strain>
    </source>
</reference>
<name>A0A151AKB6_9CLOT</name>
<dbReference type="Gene3D" id="3.40.50.720">
    <property type="entry name" value="NAD(P)-binding Rossmann-like Domain"/>
    <property type="match status" value="1"/>
</dbReference>
<dbReference type="SMART" id="SM00881">
    <property type="entry name" value="CoA_binding"/>
    <property type="match status" value="1"/>
</dbReference>
<dbReference type="SUPFAM" id="SSF51735">
    <property type="entry name" value="NAD(P)-binding Rossmann-fold domains"/>
    <property type="match status" value="1"/>
</dbReference>
<dbReference type="PANTHER" id="PTHR33303">
    <property type="entry name" value="CYTOPLASMIC PROTEIN-RELATED"/>
    <property type="match status" value="1"/>
</dbReference>
<dbReference type="STRING" id="1121305.CLCOL_23330"/>
<dbReference type="InterPro" id="IPR036291">
    <property type="entry name" value="NAD(P)-bd_dom_sf"/>
</dbReference>
<keyword evidence="3" id="KW-1185">Reference proteome</keyword>
<protein>
    <recommendedName>
        <fullName evidence="1">CoA-binding domain-containing protein</fullName>
    </recommendedName>
</protein>
<organism evidence="2 3">
    <name type="scientific">Clostridium colicanis DSM 13634</name>
    <dbReference type="NCBI Taxonomy" id="1121305"/>
    <lineage>
        <taxon>Bacteria</taxon>
        <taxon>Bacillati</taxon>
        <taxon>Bacillota</taxon>
        <taxon>Clostridia</taxon>
        <taxon>Eubacteriales</taxon>
        <taxon>Clostridiaceae</taxon>
        <taxon>Clostridium</taxon>
    </lineage>
</organism>
<evidence type="ECO:0000313" key="2">
    <source>
        <dbReference type="EMBL" id="KYH28062.1"/>
    </source>
</evidence>
<sequence length="131" mass="14746">MEPQELLNYKNWVVIGNVLDESKYAYKILKSLEHGEFNAKGVYPKDTTGSAFKSLKEVPYKIDVIDLCINPALGIDFMKEAKELGIDKVLIQPGAESKEILDYCKENGITAIESCALVLLSVYRNIKIHHD</sequence>
<evidence type="ECO:0000313" key="3">
    <source>
        <dbReference type="Proteomes" id="UP000075374"/>
    </source>
</evidence>
<feature type="domain" description="CoA-binding" evidence="1">
    <location>
        <begin position="6"/>
        <end position="95"/>
    </location>
</feature>
<dbReference type="PATRIC" id="fig|1121305.3.peg.2335"/>
<dbReference type="AlphaFoldDB" id="A0A151AKB6"/>
<accession>A0A151AKB6</accession>
<dbReference type="RefSeq" id="WP_061859125.1">
    <property type="nucleotide sequence ID" value="NZ_LTBB01000014.1"/>
</dbReference>
<dbReference type="Pfam" id="PF13380">
    <property type="entry name" value="CoA_binding_2"/>
    <property type="match status" value="1"/>
</dbReference>
<evidence type="ECO:0000259" key="1">
    <source>
        <dbReference type="SMART" id="SM00881"/>
    </source>
</evidence>
<dbReference type="InterPro" id="IPR003781">
    <property type="entry name" value="CoA-bd"/>
</dbReference>
<comment type="caution">
    <text evidence="2">The sequence shown here is derived from an EMBL/GenBank/DDBJ whole genome shotgun (WGS) entry which is preliminary data.</text>
</comment>
<dbReference type="PANTHER" id="PTHR33303:SF2">
    <property type="entry name" value="COA-BINDING DOMAIN-CONTAINING PROTEIN"/>
    <property type="match status" value="1"/>
</dbReference>